<dbReference type="PROSITE" id="PS50817">
    <property type="entry name" value="INTEIN_N_TER"/>
    <property type="match status" value="1"/>
</dbReference>
<dbReference type="GO" id="GO:0048731">
    <property type="term" value="P:system development"/>
    <property type="evidence" value="ECO:0007669"/>
    <property type="project" value="UniProtKB-ARBA"/>
</dbReference>
<dbReference type="InterPro" id="IPR036844">
    <property type="entry name" value="Hint_dom_sf"/>
</dbReference>
<dbReference type="CDD" id="cd00081">
    <property type="entry name" value="Hint"/>
    <property type="match status" value="1"/>
</dbReference>
<name>A0ABD3X539_SINWO</name>
<dbReference type="SUPFAM" id="SSF51294">
    <property type="entry name" value="Hedgehog/intein (Hint) domain"/>
    <property type="match status" value="1"/>
</dbReference>
<dbReference type="AlphaFoldDB" id="A0ABD3X539"/>
<evidence type="ECO:0000313" key="5">
    <source>
        <dbReference type="Proteomes" id="UP001634394"/>
    </source>
</evidence>
<sequence>MSDRSLEERVRRLELEEVVRKEVAKQLAEKAKSEGSGCFPPSSTVQLEDRTHVTMADLHLGQKVLSSFSNGEAKYSTVYFIAHQDDKCSAKYISIRTSGHTIKLTPDHHIYINNLHTVPARDVKVGDTVMVVSKNNSCLEQEIVTELSRSIDVGIYAPITMSGTIIVNSVLASCYVDVVPPQIAHPLLWPARQLYQLAPSLSSATNSHGKDGMPIWVKWFMDNILN</sequence>
<dbReference type="InterPro" id="IPR003587">
    <property type="entry name" value="Hint_dom_N"/>
</dbReference>
<dbReference type="Proteomes" id="UP001634394">
    <property type="component" value="Unassembled WGS sequence"/>
</dbReference>
<accession>A0ABD3X539</accession>
<keyword evidence="5" id="KW-1185">Reference proteome</keyword>
<dbReference type="Gene3D" id="2.170.16.10">
    <property type="entry name" value="Hedgehog/Intein (Hint) domain"/>
    <property type="match status" value="1"/>
</dbReference>
<dbReference type="EMBL" id="JBJQND010000004">
    <property type="protein sequence ID" value="KAL3880578.1"/>
    <property type="molecule type" value="Genomic_DNA"/>
</dbReference>
<dbReference type="EMBL" id="JBJQND010000004">
    <property type="protein sequence ID" value="KAL3880579.1"/>
    <property type="molecule type" value="Genomic_DNA"/>
</dbReference>
<keyword evidence="2" id="KW-0732">Signal</keyword>
<reference evidence="4 5" key="1">
    <citation type="submission" date="2024-11" db="EMBL/GenBank/DDBJ databases">
        <title>Chromosome-level genome assembly of the freshwater bivalve Anodonta woodiana.</title>
        <authorList>
            <person name="Chen X."/>
        </authorList>
    </citation>
    <scope>NUCLEOTIDE SEQUENCE [LARGE SCALE GENOMIC DNA]</scope>
    <source>
        <strain evidence="4">MN2024</strain>
        <tissue evidence="4">Gills</tissue>
    </source>
</reference>
<evidence type="ECO:0000256" key="1">
    <source>
        <dbReference type="ARBA" id="ARBA00022473"/>
    </source>
</evidence>
<comment type="caution">
    <text evidence="4">The sequence shown here is derived from an EMBL/GenBank/DDBJ whole genome shotgun (WGS) entry which is preliminary data.</text>
</comment>
<dbReference type="InterPro" id="IPR001767">
    <property type="entry name" value="Hedgehog_Hint"/>
</dbReference>
<dbReference type="PRINTS" id="PR00632">
    <property type="entry name" value="SONICHHOG"/>
</dbReference>
<evidence type="ECO:0000256" key="2">
    <source>
        <dbReference type="ARBA" id="ARBA00022729"/>
    </source>
</evidence>
<dbReference type="Pfam" id="PF01079">
    <property type="entry name" value="Hint"/>
    <property type="match status" value="1"/>
</dbReference>
<keyword evidence="1" id="KW-0217">Developmental protein</keyword>
<organism evidence="4 5">
    <name type="scientific">Sinanodonta woodiana</name>
    <name type="common">Chinese pond mussel</name>
    <name type="synonym">Anodonta woodiana</name>
    <dbReference type="NCBI Taxonomy" id="1069815"/>
    <lineage>
        <taxon>Eukaryota</taxon>
        <taxon>Metazoa</taxon>
        <taxon>Spiralia</taxon>
        <taxon>Lophotrochozoa</taxon>
        <taxon>Mollusca</taxon>
        <taxon>Bivalvia</taxon>
        <taxon>Autobranchia</taxon>
        <taxon>Heteroconchia</taxon>
        <taxon>Palaeoheterodonta</taxon>
        <taxon>Unionida</taxon>
        <taxon>Unionoidea</taxon>
        <taxon>Unionidae</taxon>
        <taxon>Unioninae</taxon>
        <taxon>Sinanodonta</taxon>
    </lineage>
</organism>
<protein>
    <recommendedName>
        <fullName evidence="3">Hint domain-containing protein</fullName>
    </recommendedName>
</protein>
<proteinExistence type="predicted"/>
<gene>
    <name evidence="4" type="ORF">ACJMK2_032809</name>
</gene>
<dbReference type="PANTHER" id="PTHR11889:SF31">
    <property type="entry name" value="PROTEIN HEDGEHOG"/>
    <property type="match status" value="1"/>
</dbReference>
<dbReference type="SMART" id="SM00306">
    <property type="entry name" value="HintN"/>
    <property type="match status" value="1"/>
</dbReference>
<evidence type="ECO:0000259" key="3">
    <source>
        <dbReference type="SMART" id="SM00306"/>
    </source>
</evidence>
<evidence type="ECO:0000313" key="4">
    <source>
        <dbReference type="EMBL" id="KAL3880578.1"/>
    </source>
</evidence>
<feature type="domain" description="Hint" evidence="3">
    <location>
        <begin position="36"/>
        <end position="133"/>
    </location>
</feature>
<dbReference type="PANTHER" id="PTHR11889">
    <property type="entry name" value="HEDGEHOG"/>
    <property type="match status" value="1"/>
</dbReference>
<dbReference type="InterPro" id="IPR001657">
    <property type="entry name" value="Hedgehog"/>
</dbReference>
<dbReference type="InterPro" id="IPR006141">
    <property type="entry name" value="Intein_N"/>
</dbReference>
<dbReference type="InterPro" id="IPR050387">
    <property type="entry name" value="Hedgehog_Signaling"/>
</dbReference>